<evidence type="ECO:0000313" key="5">
    <source>
        <dbReference type="EMBL" id="SVC01435.1"/>
    </source>
</evidence>
<dbReference type="InterPro" id="IPR056764">
    <property type="entry name" value="LbH_EIF2B3/5"/>
</dbReference>
<protein>
    <submittedName>
        <fullName evidence="5">Uncharacterized protein</fullName>
    </submittedName>
</protein>
<dbReference type="Pfam" id="PF00483">
    <property type="entry name" value="NTP_transferase"/>
    <property type="match status" value="1"/>
</dbReference>
<comment type="subcellular location">
    <subcellularLocation>
        <location evidence="1">Cytoplasm</location>
        <location evidence="1">Cytosol</location>
    </subcellularLocation>
</comment>
<dbReference type="Pfam" id="PF25084">
    <property type="entry name" value="LbH_EIF2B"/>
    <property type="match status" value="1"/>
</dbReference>
<dbReference type="PANTHER" id="PTHR22572">
    <property type="entry name" value="SUGAR-1-PHOSPHATE GUANYL TRANSFERASE"/>
    <property type="match status" value="1"/>
</dbReference>
<dbReference type="SUPFAM" id="SSF53448">
    <property type="entry name" value="Nucleotide-diphospho-sugar transferases"/>
    <property type="match status" value="1"/>
</dbReference>
<dbReference type="InterPro" id="IPR050486">
    <property type="entry name" value="Mannose-1P_guanyltransferase"/>
</dbReference>
<feature type="domain" description="EIF2B subunit epsilon/gamma LbH" evidence="4">
    <location>
        <begin position="238"/>
        <end position="330"/>
    </location>
</feature>
<feature type="domain" description="Nucleotidyl transferase" evidence="3">
    <location>
        <begin position="2"/>
        <end position="216"/>
    </location>
</feature>
<dbReference type="Gene3D" id="3.90.550.10">
    <property type="entry name" value="Spore Coat Polysaccharide Biosynthesis Protein SpsA, Chain A"/>
    <property type="match status" value="1"/>
</dbReference>
<dbReference type="CDD" id="cd04181">
    <property type="entry name" value="NTP_transferase"/>
    <property type="match status" value="1"/>
</dbReference>
<dbReference type="InterPro" id="IPR005835">
    <property type="entry name" value="NTP_transferase_dom"/>
</dbReference>
<dbReference type="Gene3D" id="2.160.10.10">
    <property type="entry name" value="Hexapeptide repeat proteins"/>
    <property type="match status" value="1"/>
</dbReference>
<sequence length="337" mass="36729">MNTPKPVVPIFDRPFLYHQIDLLRQVPEIDEVILSLNYQPERIQEIVGHGENSGLPIRYVVEPEPLGTGGAVKYAEPYLDGTTIVFNGDVLTEIDLAAVVDYHRSNNAKATIVLTPVDNPSAYGLVETDSNGNVRRFLEKPNPNEITCNTINAGIYVLEPGTFDRIPTGTQYSIERRYFPSLIEQQETFVAYIDKGYWLDIGTPDKYLQGHRDILDGRCQSGQFTEPGGRNPTIAPDALLDTTARLDGPCFIGASSTVHSNAHITSYSVIGSGVVVDSEAAVHQSIIWPDCHIGQGACLDGAIVGHRCQVGAYAQLGPGVVLGDDSIVTAYTKMNEN</sequence>
<dbReference type="EMBL" id="UINC01068654">
    <property type="protein sequence ID" value="SVC01435.1"/>
    <property type="molecule type" value="Genomic_DNA"/>
</dbReference>
<dbReference type="InterPro" id="IPR029044">
    <property type="entry name" value="Nucleotide-diphossugar_trans"/>
</dbReference>
<keyword evidence="2" id="KW-0963">Cytoplasm</keyword>
<dbReference type="AlphaFoldDB" id="A0A382IPZ6"/>
<evidence type="ECO:0000256" key="1">
    <source>
        <dbReference type="ARBA" id="ARBA00004514"/>
    </source>
</evidence>
<evidence type="ECO:0000256" key="2">
    <source>
        <dbReference type="ARBA" id="ARBA00022490"/>
    </source>
</evidence>
<evidence type="ECO:0000259" key="3">
    <source>
        <dbReference type="Pfam" id="PF00483"/>
    </source>
</evidence>
<organism evidence="5">
    <name type="scientific">marine metagenome</name>
    <dbReference type="NCBI Taxonomy" id="408172"/>
    <lineage>
        <taxon>unclassified sequences</taxon>
        <taxon>metagenomes</taxon>
        <taxon>ecological metagenomes</taxon>
    </lineage>
</organism>
<gene>
    <name evidence="5" type="ORF">METZ01_LOCUS254289</name>
</gene>
<reference evidence="5" key="1">
    <citation type="submission" date="2018-05" db="EMBL/GenBank/DDBJ databases">
        <authorList>
            <person name="Lanie J.A."/>
            <person name="Ng W.-L."/>
            <person name="Kazmierczak K.M."/>
            <person name="Andrzejewski T.M."/>
            <person name="Davidsen T.M."/>
            <person name="Wayne K.J."/>
            <person name="Tettelin H."/>
            <person name="Glass J.I."/>
            <person name="Rusch D."/>
            <person name="Podicherti R."/>
            <person name="Tsui H.-C.T."/>
            <person name="Winkler M.E."/>
        </authorList>
    </citation>
    <scope>NUCLEOTIDE SEQUENCE</scope>
</reference>
<name>A0A382IPZ6_9ZZZZ</name>
<evidence type="ECO:0000259" key="4">
    <source>
        <dbReference type="Pfam" id="PF25084"/>
    </source>
</evidence>
<proteinExistence type="predicted"/>
<accession>A0A382IPZ6</accession>